<feature type="compositionally biased region" description="Basic and acidic residues" evidence="1">
    <location>
        <begin position="47"/>
        <end position="78"/>
    </location>
</feature>
<dbReference type="KEGG" id="ela:UCREL1_8092"/>
<name>M7SKR1_EUTLA</name>
<evidence type="ECO:0000313" key="3">
    <source>
        <dbReference type="Proteomes" id="UP000012174"/>
    </source>
</evidence>
<feature type="compositionally biased region" description="Polar residues" evidence="1">
    <location>
        <begin position="34"/>
        <end position="45"/>
    </location>
</feature>
<protein>
    <submittedName>
        <fullName evidence="2">Putative nuclear pore protein</fullName>
    </submittedName>
</protein>
<dbReference type="OrthoDB" id="5275938at2759"/>
<evidence type="ECO:0000256" key="1">
    <source>
        <dbReference type="SAM" id="MobiDB-lite"/>
    </source>
</evidence>
<sequence>MSSTHVDNASSAATEATETQAGSIHSTPHVLTPIQEQDSSESASVASKEDTHDSTKEDDRYVVVDVKDSNKGDTHDVTKPGAQDADKQDDEDAAKQDGEDAAKQDGKDADEEDPQDAPKQDSQDSNAQAVVVSFHVHSDATFQVLVADVLIKFKVSAQLVATASPVLRTILYGQDVIVPTPNGNWVVDIEAEPKALETLFRIVHYQFQKVPSLLSLDELYELTLLTARFKCVHLIYPWARKWATQFSTYACEDDHFDHCHKVVWIAWELGDEKLFRDMVHAMIISSKVNAEGDLVNASDSPLKDMILPPGILGLVSTTRMSTIGAILAGLNASMLALTVGDREPGTKFCKLGKEERQCEAMLLGSAIQELIKNHLYPVPAANSFLKSISVLKDTLQAMKFMTFVGPDRRPHHTHEHCNPGFRGLAERCVEDMAVALEDPQLKYLQSQAVLSGINAALDVRESRTRTFKTGKTVFKDTWIDSSKKIALRQAKLAQGVSSKDADVSDGEFEWQA</sequence>
<dbReference type="eggNOG" id="ENOG502RS97">
    <property type="taxonomic scope" value="Eukaryota"/>
</dbReference>
<gene>
    <name evidence="2" type="ORF">UCREL1_8092</name>
</gene>
<organism evidence="2 3">
    <name type="scientific">Eutypa lata (strain UCR-EL1)</name>
    <name type="common">Grapevine dieback disease fungus</name>
    <name type="synonym">Eutypa armeniacae</name>
    <dbReference type="NCBI Taxonomy" id="1287681"/>
    <lineage>
        <taxon>Eukaryota</taxon>
        <taxon>Fungi</taxon>
        <taxon>Dikarya</taxon>
        <taxon>Ascomycota</taxon>
        <taxon>Pezizomycotina</taxon>
        <taxon>Sordariomycetes</taxon>
        <taxon>Xylariomycetidae</taxon>
        <taxon>Xylariales</taxon>
        <taxon>Diatrypaceae</taxon>
        <taxon>Eutypa</taxon>
    </lineage>
</organism>
<evidence type="ECO:0000313" key="2">
    <source>
        <dbReference type="EMBL" id="EMR64938.1"/>
    </source>
</evidence>
<reference evidence="3" key="1">
    <citation type="journal article" date="2013" name="Genome Announc.">
        <title>Draft genome sequence of the grapevine dieback fungus Eutypa lata UCR-EL1.</title>
        <authorList>
            <person name="Blanco-Ulate B."/>
            <person name="Rolshausen P.E."/>
            <person name="Cantu D."/>
        </authorList>
    </citation>
    <scope>NUCLEOTIDE SEQUENCE [LARGE SCALE GENOMIC DNA]</scope>
    <source>
        <strain evidence="3">UCR-EL1</strain>
    </source>
</reference>
<dbReference type="EMBL" id="KB706967">
    <property type="protein sequence ID" value="EMR64938.1"/>
    <property type="molecule type" value="Genomic_DNA"/>
</dbReference>
<dbReference type="HOGENOM" id="CLU_532123_0_0_1"/>
<keyword evidence="3" id="KW-1185">Reference proteome</keyword>
<dbReference type="Proteomes" id="UP000012174">
    <property type="component" value="Unassembled WGS sequence"/>
</dbReference>
<proteinExistence type="predicted"/>
<dbReference type="OMA" id="MASKEWR"/>
<feature type="compositionally biased region" description="Basic and acidic residues" evidence="1">
    <location>
        <begin position="93"/>
        <end position="107"/>
    </location>
</feature>
<feature type="region of interest" description="Disordered" evidence="1">
    <location>
        <begin position="1"/>
        <end position="126"/>
    </location>
</feature>
<feature type="compositionally biased region" description="Low complexity" evidence="1">
    <location>
        <begin position="9"/>
        <end position="19"/>
    </location>
</feature>
<dbReference type="AlphaFoldDB" id="M7SKR1"/>
<accession>M7SKR1</accession>
<dbReference type="STRING" id="1287681.M7SKR1"/>